<dbReference type="AlphaFoldDB" id="V9P587"/>
<gene>
    <name evidence="1" type="primary">orf122a</name>
    <name evidence="1" type="ORF">Salmi_Mp091</name>
</gene>
<name>V9P587_SALMI</name>
<reference evidence="1" key="1">
    <citation type="submission" date="2013-05" db="EMBL/GenBank/DDBJ databases">
        <title>The Mitochondrial Genome of the medicinal plant Salvia miltiorrhiza.</title>
        <authorList>
            <person name="Qian J."/>
        </authorList>
    </citation>
    <scope>NUCLEOTIDE SEQUENCE</scope>
</reference>
<dbReference type="KEGG" id="smil:18126365"/>
<organism evidence="1">
    <name type="scientific">Salvia miltiorrhiza</name>
    <name type="common">Chinese sage</name>
    <dbReference type="NCBI Taxonomy" id="226208"/>
    <lineage>
        <taxon>Eukaryota</taxon>
        <taxon>Viridiplantae</taxon>
        <taxon>Streptophyta</taxon>
        <taxon>Embryophyta</taxon>
        <taxon>Tracheophyta</taxon>
        <taxon>Spermatophyta</taxon>
        <taxon>Magnoliopsida</taxon>
        <taxon>eudicotyledons</taxon>
        <taxon>Gunneridae</taxon>
        <taxon>Pentapetalae</taxon>
        <taxon>asterids</taxon>
        <taxon>lamiids</taxon>
        <taxon>Lamiales</taxon>
        <taxon>Lamiaceae</taxon>
        <taxon>Nepetoideae</taxon>
        <taxon>Mentheae</taxon>
        <taxon>Salviinae</taxon>
        <taxon>Salvia</taxon>
        <taxon>Salvia incertae sedis</taxon>
    </lineage>
</organism>
<dbReference type="EMBL" id="KF177345">
    <property type="protein sequence ID" value="AGU16619.1"/>
    <property type="molecule type" value="Genomic_DNA"/>
</dbReference>
<keyword evidence="1" id="KW-0496">Mitochondrion</keyword>
<sequence length="122" mass="14536">MLRESQHSYQSEFKESELLGQAIPRHRATKNKALKESRVYFKSDLLTKLSEKTSLFLLYKLVRKYSTKAEERQRIRRGKQMFFLENLAKATHLSLLFEDKRRSETQRKEHLFVSLISTKSIV</sequence>
<dbReference type="GeneID" id="18126365"/>
<geneLocation type="mitochondrion" evidence="1"/>
<accession>V9P587</accession>
<protein>
    <submittedName>
        <fullName evidence="1">Uncharacterized protein</fullName>
    </submittedName>
</protein>
<dbReference type="RefSeq" id="YP_008992356.1">
    <property type="nucleotide sequence ID" value="NC_023209.1"/>
</dbReference>
<evidence type="ECO:0000313" key="1">
    <source>
        <dbReference type="EMBL" id="AGU16619.1"/>
    </source>
</evidence>
<proteinExistence type="predicted"/>